<proteinExistence type="predicted"/>
<sequence length="169" mass="19970">MVLQFLKLLIATSVYSLQFFYLIHSSPVYKCRVLSMLWSLSFLEAMRSILKLFLLLHSSFKAYESVLTSCGDYEVLILCLLVMQSFCLARCVYNGKDKNVSATNHTFFELHTAYLLQFYFCFTFWRISLNFYLWKLSSKAFVCRCLHYSPVTFKIRLLPYVFFLILTPK</sequence>
<accession>A0A6G5A3J4</accession>
<evidence type="ECO:0000313" key="1">
    <source>
        <dbReference type="EMBL" id="NIE44783.1"/>
    </source>
</evidence>
<dbReference type="AlphaFoldDB" id="A0A6G5A3J4"/>
<organism evidence="1">
    <name type="scientific">Rhipicephalus microplus</name>
    <name type="common">Cattle tick</name>
    <name type="synonym">Boophilus microplus</name>
    <dbReference type="NCBI Taxonomy" id="6941"/>
    <lineage>
        <taxon>Eukaryota</taxon>
        <taxon>Metazoa</taxon>
        <taxon>Ecdysozoa</taxon>
        <taxon>Arthropoda</taxon>
        <taxon>Chelicerata</taxon>
        <taxon>Arachnida</taxon>
        <taxon>Acari</taxon>
        <taxon>Parasitiformes</taxon>
        <taxon>Ixodida</taxon>
        <taxon>Ixodoidea</taxon>
        <taxon>Ixodidae</taxon>
        <taxon>Rhipicephalinae</taxon>
        <taxon>Rhipicephalus</taxon>
        <taxon>Boophilus</taxon>
    </lineage>
</organism>
<protein>
    <submittedName>
        <fullName evidence="1">Putative secreted protein</fullName>
    </submittedName>
</protein>
<reference evidence="1" key="1">
    <citation type="submission" date="2020-03" db="EMBL/GenBank/DDBJ databases">
        <title>A transcriptome and proteome of the tick Rhipicephalus microplus shaped by the genetic composition of its hosts and developmental stage.</title>
        <authorList>
            <person name="Garcia G.R."/>
            <person name="Ribeiro J.M.C."/>
            <person name="Maruyama S.R."/>
            <person name="Gardinasse L.G."/>
            <person name="Nelson K."/>
            <person name="Ferreira B.R."/>
            <person name="Andrade T.G."/>
            <person name="Santos I.K.F.M."/>
        </authorList>
    </citation>
    <scope>NUCLEOTIDE SEQUENCE</scope>
    <source>
        <strain evidence="1">NSGR</strain>
        <tissue evidence="1">Salivary glands</tissue>
    </source>
</reference>
<dbReference type="EMBL" id="GIKN01002510">
    <property type="protein sequence ID" value="NIE44783.1"/>
    <property type="molecule type" value="Transcribed_RNA"/>
</dbReference>
<name>A0A6G5A3J4_RHIMP</name>